<protein>
    <submittedName>
        <fullName evidence="2">Ig-like domain-containing protein</fullName>
    </submittedName>
</protein>
<name>A0A9D1KZX3_9FIRM</name>
<dbReference type="Gene3D" id="2.60.40.1080">
    <property type="match status" value="1"/>
</dbReference>
<reference evidence="2" key="1">
    <citation type="submission" date="2020-10" db="EMBL/GenBank/DDBJ databases">
        <authorList>
            <person name="Gilroy R."/>
        </authorList>
    </citation>
    <scope>NUCLEOTIDE SEQUENCE</scope>
    <source>
        <strain evidence="2">CHK195-11698</strain>
    </source>
</reference>
<evidence type="ECO:0000313" key="2">
    <source>
        <dbReference type="EMBL" id="HIU14023.1"/>
    </source>
</evidence>
<dbReference type="SMART" id="SM00635">
    <property type="entry name" value="BID_2"/>
    <property type="match status" value="1"/>
</dbReference>
<dbReference type="InterPro" id="IPR003343">
    <property type="entry name" value="Big_2"/>
</dbReference>
<evidence type="ECO:0000313" key="3">
    <source>
        <dbReference type="Proteomes" id="UP000824175"/>
    </source>
</evidence>
<organism evidence="2 3">
    <name type="scientific">Candidatus Fimiplasma intestinipullorum</name>
    <dbReference type="NCBI Taxonomy" id="2840825"/>
    <lineage>
        <taxon>Bacteria</taxon>
        <taxon>Bacillati</taxon>
        <taxon>Bacillota</taxon>
        <taxon>Clostridia</taxon>
        <taxon>Eubacteriales</taxon>
        <taxon>Candidatus Fimiplasma</taxon>
    </lineage>
</organism>
<dbReference type="AlphaFoldDB" id="A0A9D1KZX3"/>
<sequence>MKYKKLKKIGLVLAVVLLMIAGVSYWDYTQFQLNATEVTFECGKTLPDFTDYLDMDPDRKEAVIMDVDSALKSTHPRAGEYAVNYQYHGFQKTLLVTLVDSTAPEVTIVEEPVILENESLNVEKYITVADYSDYEVDFDDSQIIYNTAGTYSGLVTVKDRYGNQCDVELPIVIQPLELNLASTTLTLDQSGTGKLEVSTNSHEAVHFHSSNEQVVTVDSSGNVVAVGTGSATISAEVGGKEVACDVTVNASQPVQTQPSVDHSTLDVSYTVYKTKTGDCYHRANCRYLRKSKIAIPLSQAQSEGLRPCSVCNP</sequence>
<reference evidence="2" key="2">
    <citation type="journal article" date="2021" name="PeerJ">
        <title>Extensive microbial diversity within the chicken gut microbiome revealed by metagenomics and culture.</title>
        <authorList>
            <person name="Gilroy R."/>
            <person name="Ravi A."/>
            <person name="Getino M."/>
            <person name="Pursley I."/>
            <person name="Horton D.L."/>
            <person name="Alikhan N.F."/>
            <person name="Baker D."/>
            <person name="Gharbi K."/>
            <person name="Hall N."/>
            <person name="Watson M."/>
            <person name="Adriaenssens E.M."/>
            <person name="Foster-Nyarko E."/>
            <person name="Jarju S."/>
            <person name="Secka A."/>
            <person name="Antonio M."/>
            <person name="Oren A."/>
            <person name="Chaudhuri R.R."/>
            <person name="La Ragione R."/>
            <person name="Hildebrand F."/>
            <person name="Pallen M.J."/>
        </authorList>
    </citation>
    <scope>NUCLEOTIDE SEQUENCE</scope>
    <source>
        <strain evidence="2">CHK195-11698</strain>
    </source>
</reference>
<dbReference type="EMBL" id="DVMJ01000066">
    <property type="protein sequence ID" value="HIU14023.1"/>
    <property type="molecule type" value="Genomic_DNA"/>
</dbReference>
<feature type="domain" description="BIG2" evidence="1">
    <location>
        <begin position="172"/>
        <end position="247"/>
    </location>
</feature>
<evidence type="ECO:0000259" key="1">
    <source>
        <dbReference type="SMART" id="SM00635"/>
    </source>
</evidence>
<comment type="caution">
    <text evidence="2">The sequence shown here is derived from an EMBL/GenBank/DDBJ whole genome shotgun (WGS) entry which is preliminary data.</text>
</comment>
<gene>
    <name evidence="2" type="ORF">IAD15_08145</name>
</gene>
<dbReference type="Pfam" id="PF02368">
    <property type="entry name" value="Big_2"/>
    <property type="match status" value="1"/>
</dbReference>
<proteinExistence type="predicted"/>
<dbReference type="Proteomes" id="UP000824175">
    <property type="component" value="Unassembled WGS sequence"/>
</dbReference>
<dbReference type="InterPro" id="IPR008964">
    <property type="entry name" value="Invasin/intimin_cell_adhesion"/>
</dbReference>
<accession>A0A9D1KZX3</accession>
<dbReference type="SUPFAM" id="SSF49373">
    <property type="entry name" value="Invasin/intimin cell-adhesion fragments"/>
    <property type="match status" value="1"/>
</dbReference>